<dbReference type="GO" id="GO:0016887">
    <property type="term" value="F:ATP hydrolysis activity"/>
    <property type="evidence" value="ECO:0007669"/>
    <property type="project" value="InterPro"/>
</dbReference>
<gene>
    <name evidence="1" type="ORF">HNR78_002725</name>
</gene>
<dbReference type="EMBL" id="JACICZ010000011">
    <property type="protein sequence ID" value="MBB3869828.1"/>
    <property type="molecule type" value="Genomic_DNA"/>
</dbReference>
<dbReference type="PANTHER" id="PTHR43582">
    <property type="entry name" value="LINEARMYCIN RESISTANCE ATP-BINDING PROTEIN LNRL"/>
    <property type="match status" value="1"/>
</dbReference>
<evidence type="ECO:0000313" key="1">
    <source>
        <dbReference type="EMBL" id="MBB3869828.1"/>
    </source>
</evidence>
<dbReference type="PROSITE" id="PS50893">
    <property type="entry name" value="ABC_TRANSPORTER_2"/>
    <property type="match status" value="1"/>
</dbReference>
<dbReference type="SMART" id="SM00382">
    <property type="entry name" value="AAA"/>
    <property type="match status" value="1"/>
</dbReference>
<dbReference type="AlphaFoldDB" id="A0A6G9J3K1"/>
<dbReference type="Pfam" id="PF00005">
    <property type="entry name" value="ABC_tran"/>
    <property type="match status" value="1"/>
</dbReference>
<organism evidence="1 2">
    <name type="scientific">Parageobacillus toebii NBRC 107807</name>
    <dbReference type="NCBI Taxonomy" id="1223503"/>
    <lineage>
        <taxon>Bacteria</taxon>
        <taxon>Bacillati</taxon>
        <taxon>Bacillota</taxon>
        <taxon>Bacilli</taxon>
        <taxon>Bacillales</taxon>
        <taxon>Anoxybacillaceae</taxon>
        <taxon>Parageobacillus</taxon>
    </lineage>
</organism>
<name>A0A6G9J3K1_9BACL</name>
<dbReference type="InterPro" id="IPR003593">
    <property type="entry name" value="AAA+_ATPase"/>
</dbReference>
<evidence type="ECO:0000313" key="2">
    <source>
        <dbReference type="Proteomes" id="UP000613002"/>
    </source>
</evidence>
<sequence>MILEAVELTKQFKQIKAVNGVNLFLEKGEIVGLLGPNGAGKSTTISMISTLIPPTSGDVRFNNESVLKNPTKLRKVLGVVPQEIALYTDLSAKENLYFFGRMYRLSGASLRKKIDEILEQIGLTERQNDLVKHFSGGMKRRLNIGVALLHEPEFIIMDEPTVGIDPQSRNYILETVKRLNQEKQMTVLYTSHYMEEVEFLCDRIYIMDKGSIIASGTKEEIKNILSSENTVQIKVERVNEPFIDALRAEPIINHVTVQDRLITILTPKEVNVFNMLFKLAEKTNTVLTSVEIQTPTLEDVFLHLTGRALRD</sequence>
<keyword evidence="1" id="KW-0067">ATP-binding</keyword>
<accession>A0A6G9J3K1</accession>
<dbReference type="InterPro" id="IPR003439">
    <property type="entry name" value="ABC_transporter-like_ATP-bd"/>
</dbReference>
<keyword evidence="2" id="KW-1185">Reference proteome</keyword>
<protein>
    <submittedName>
        <fullName evidence="1">ABC-2 type transport system ATP-binding protein</fullName>
    </submittedName>
</protein>
<dbReference type="GO" id="GO:0005524">
    <property type="term" value="F:ATP binding"/>
    <property type="evidence" value="ECO:0007669"/>
    <property type="project" value="UniProtKB-KW"/>
</dbReference>
<reference evidence="1 2" key="1">
    <citation type="submission" date="2020-08" db="EMBL/GenBank/DDBJ databases">
        <title>Genomic Encyclopedia of Type Strains, Phase IV (KMG-IV): sequencing the most valuable type-strain genomes for metagenomic binning, comparative biology and taxonomic classification.</title>
        <authorList>
            <person name="Goeker M."/>
        </authorList>
    </citation>
    <scope>NUCLEOTIDE SEQUENCE [LARGE SCALE GENOMIC DNA]</scope>
    <source>
        <strain evidence="1 2">DSM 14590</strain>
    </source>
</reference>
<proteinExistence type="predicted"/>
<dbReference type="RefSeq" id="WP_062755424.1">
    <property type="nucleotide sequence ID" value="NZ_BDAQ01000010.1"/>
</dbReference>
<dbReference type="SUPFAM" id="SSF52540">
    <property type="entry name" value="P-loop containing nucleoside triphosphate hydrolases"/>
    <property type="match status" value="1"/>
</dbReference>
<dbReference type="InterPro" id="IPR017871">
    <property type="entry name" value="ABC_transporter-like_CS"/>
</dbReference>
<dbReference type="PROSITE" id="PS00211">
    <property type="entry name" value="ABC_TRANSPORTER_1"/>
    <property type="match status" value="1"/>
</dbReference>
<comment type="caution">
    <text evidence="1">The sequence shown here is derived from an EMBL/GenBank/DDBJ whole genome shotgun (WGS) entry which is preliminary data.</text>
</comment>
<keyword evidence="1" id="KW-0547">Nucleotide-binding</keyword>
<dbReference type="PANTHER" id="PTHR43582:SF2">
    <property type="entry name" value="LINEARMYCIN RESISTANCE ATP-BINDING PROTEIN LNRL"/>
    <property type="match status" value="1"/>
</dbReference>
<dbReference type="Gene3D" id="3.40.50.300">
    <property type="entry name" value="P-loop containing nucleotide triphosphate hydrolases"/>
    <property type="match status" value="1"/>
</dbReference>
<dbReference type="Proteomes" id="UP000613002">
    <property type="component" value="Unassembled WGS sequence"/>
</dbReference>
<dbReference type="InterPro" id="IPR027417">
    <property type="entry name" value="P-loop_NTPase"/>
</dbReference>